<dbReference type="PANTHER" id="PTHR12390:SF0">
    <property type="entry name" value="UROPORPHYRINOGEN-III SYNTHASE"/>
    <property type="match status" value="1"/>
</dbReference>
<reference evidence="2 3" key="1">
    <citation type="submission" date="2014-09" db="EMBL/GenBank/DDBJ databases">
        <title>Whole Genome Shotgun of Flavobacterium aquatile LMG 4008.</title>
        <authorList>
            <person name="Gale A.N."/>
            <person name="Pipes S.E."/>
            <person name="Newman J.D."/>
        </authorList>
    </citation>
    <scope>NUCLEOTIDE SEQUENCE [LARGE SCALE GENOMIC DNA]</scope>
    <source>
        <strain evidence="2 3">LMG 4008</strain>
    </source>
</reference>
<accession>A0A095SW66</accession>
<dbReference type="Pfam" id="PF02602">
    <property type="entry name" value="HEM4"/>
    <property type="match status" value="1"/>
</dbReference>
<gene>
    <name evidence="2" type="ORF">LG45_04135</name>
</gene>
<comment type="caution">
    <text evidence="2">The sequence shown here is derived from an EMBL/GenBank/DDBJ whole genome shotgun (WGS) entry which is preliminary data.</text>
</comment>
<dbReference type="AlphaFoldDB" id="A0A095SW66"/>
<dbReference type="CDD" id="cd06578">
    <property type="entry name" value="HemD"/>
    <property type="match status" value="1"/>
</dbReference>
<dbReference type="GO" id="GO:0004852">
    <property type="term" value="F:uroporphyrinogen-III synthase activity"/>
    <property type="evidence" value="ECO:0007669"/>
    <property type="project" value="InterPro"/>
</dbReference>
<dbReference type="STRING" id="1453498.LG45_04135"/>
<dbReference type="SUPFAM" id="SSF69618">
    <property type="entry name" value="HemD-like"/>
    <property type="match status" value="1"/>
</dbReference>
<dbReference type="GO" id="GO:0005829">
    <property type="term" value="C:cytosol"/>
    <property type="evidence" value="ECO:0007669"/>
    <property type="project" value="TreeGrafter"/>
</dbReference>
<dbReference type="GO" id="GO:0006780">
    <property type="term" value="P:uroporphyrinogen III biosynthetic process"/>
    <property type="evidence" value="ECO:0007669"/>
    <property type="project" value="InterPro"/>
</dbReference>
<evidence type="ECO:0000313" key="2">
    <source>
        <dbReference type="EMBL" id="KGD68842.1"/>
    </source>
</evidence>
<dbReference type="OrthoDB" id="1523900at2"/>
<dbReference type="Gene3D" id="3.40.50.10090">
    <property type="match status" value="2"/>
</dbReference>
<dbReference type="InterPro" id="IPR003754">
    <property type="entry name" value="4pyrrol_synth_uPrphyn_synth"/>
</dbReference>
<sequence length="223" mass="25315">MTKQINILSTKKLLPNQKQQLVDANFTVLEEDFIETTIKNFELSKVNNNLIFTSQNAVQSILQHPKCEDLKSKDVFSIGMKTKDLLTENGFNVVAYTGYAADLAEIISLIYSEESFTFFSGNLRRDVLPNTLKENEITFNEIEVYETKITSKKITKKLDGILFFSPSAVESYFKMNTIKDETCFCIGETTAEALENKKVKTIVIADKPSVENVIAEVVEYYNN</sequence>
<dbReference type="PANTHER" id="PTHR12390">
    <property type="entry name" value="UROPORPHYRINOGEN III SYNTHASE"/>
    <property type="match status" value="1"/>
</dbReference>
<evidence type="ECO:0000259" key="1">
    <source>
        <dbReference type="Pfam" id="PF02602"/>
    </source>
</evidence>
<dbReference type="InterPro" id="IPR039793">
    <property type="entry name" value="UROS/Hem4"/>
</dbReference>
<organism evidence="2 3">
    <name type="scientific">Flavobacterium aquatile LMG 4008 = ATCC 11947</name>
    <dbReference type="NCBI Taxonomy" id="1453498"/>
    <lineage>
        <taxon>Bacteria</taxon>
        <taxon>Pseudomonadati</taxon>
        <taxon>Bacteroidota</taxon>
        <taxon>Flavobacteriia</taxon>
        <taxon>Flavobacteriales</taxon>
        <taxon>Flavobacteriaceae</taxon>
        <taxon>Flavobacterium</taxon>
    </lineage>
</organism>
<protein>
    <submittedName>
        <fullName evidence="2">Uroporphyrinogen III synthase</fullName>
    </submittedName>
</protein>
<dbReference type="InterPro" id="IPR036108">
    <property type="entry name" value="4pyrrol_syn_uPrphyn_synt_sf"/>
</dbReference>
<evidence type="ECO:0000313" key="3">
    <source>
        <dbReference type="Proteomes" id="UP000029554"/>
    </source>
</evidence>
<name>A0A095SW66_9FLAO</name>
<dbReference type="eggNOG" id="COG1587">
    <property type="taxonomic scope" value="Bacteria"/>
</dbReference>
<keyword evidence="3" id="KW-1185">Reference proteome</keyword>
<dbReference type="RefSeq" id="WP_035124640.1">
    <property type="nucleotide sequence ID" value="NZ_JRHH01000002.1"/>
</dbReference>
<dbReference type="Proteomes" id="UP000029554">
    <property type="component" value="Unassembled WGS sequence"/>
</dbReference>
<feature type="domain" description="Tetrapyrrole biosynthesis uroporphyrinogen III synthase" evidence="1">
    <location>
        <begin position="46"/>
        <end position="214"/>
    </location>
</feature>
<dbReference type="EMBL" id="JRHH01000002">
    <property type="protein sequence ID" value="KGD68842.1"/>
    <property type="molecule type" value="Genomic_DNA"/>
</dbReference>
<proteinExistence type="predicted"/>